<dbReference type="GO" id="GO:0005391">
    <property type="term" value="F:P-type sodium:potassium-exchanging transporter activity"/>
    <property type="evidence" value="ECO:0007669"/>
    <property type="project" value="TreeGrafter"/>
</dbReference>
<comment type="caution">
    <text evidence="8">The sequence shown here is derived from an EMBL/GenBank/DDBJ whole genome shotgun (WGS) entry which is preliminary data.</text>
</comment>
<evidence type="ECO:0000256" key="1">
    <source>
        <dbReference type="ARBA" id="ARBA00004651"/>
    </source>
</evidence>
<dbReference type="InterPro" id="IPR023298">
    <property type="entry name" value="ATPase_P-typ_TM_dom_sf"/>
</dbReference>
<feature type="compositionally biased region" description="Basic and acidic residues" evidence="5">
    <location>
        <begin position="32"/>
        <end position="81"/>
    </location>
</feature>
<dbReference type="Pfam" id="PF00690">
    <property type="entry name" value="Cation_ATPase_N"/>
    <property type="match status" value="1"/>
</dbReference>
<dbReference type="SMART" id="SM00831">
    <property type="entry name" value="Cation_ATPase_N"/>
    <property type="match status" value="1"/>
</dbReference>
<name>A0AAW0GIN3_9APHY</name>
<evidence type="ECO:0000256" key="2">
    <source>
        <dbReference type="ARBA" id="ARBA00022475"/>
    </source>
</evidence>
<accession>A0AAW0GIN3</accession>
<keyword evidence="4" id="KW-0067">ATP-binding</keyword>
<evidence type="ECO:0000256" key="6">
    <source>
        <dbReference type="SAM" id="Phobius"/>
    </source>
</evidence>
<organism evidence="8 9">
    <name type="scientific">Cerrena zonata</name>
    <dbReference type="NCBI Taxonomy" id="2478898"/>
    <lineage>
        <taxon>Eukaryota</taxon>
        <taxon>Fungi</taxon>
        <taxon>Dikarya</taxon>
        <taxon>Basidiomycota</taxon>
        <taxon>Agaricomycotina</taxon>
        <taxon>Agaricomycetes</taxon>
        <taxon>Polyporales</taxon>
        <taxon>Cerrenaceae</taxon>
        <taxon>Cerrena</taxon>
    </lineage>
</organism>
<comment type="subcellular location">
    <subcellularLocation>
        <location evidence="1">Cell membrane</location>
        <topology evidence="1">Multi-pass membrane protein</topology>
    </subcellularLocation>
</comment>
<dbReference type="InterPro" id="IPR059000">
    <property type="entry name" value="ATPase_P-type_domA"/>
</dbReference>
<dbReference type="AlphaFoldDB" id="A0AAW0GIN3"/>
<dbReference type="InterPro" id="IPR050510">
    <property type="entry name" value="Cation_transp_ATPase_P-type"/>
</dbReference>
<dbReference type="Pfam" id="PF00122">
    <property type="entry name" value="E1-E2_ATPase"/>
    <property type="match status" value="1"/>
</dbReference>
<evidence type="ECO:0000313" key="8">
    <source>
        <dbReference type="EMBL" id="KAK7688840.1"/>
    </source>
</evidence>
<dbReference type="NCBIfam" id="TIGR01494">
    <property type="entry name" value="ATPase_P-type"/>
    <property type="match status" value="1"/>
</dbReference>
<keyword evidence="3" id="KW-0547">Nucleotide-binding</keyword>
<keyword evidence="6" id="KW-0472">Membrane</keyword>
<dbReference type="GO" id="GO:0016887">
    <property type="term" value="F:ATP hydrolysis activity"/>
    <property type="evidence" value="ECO:0007669"/>
    <property type="project" value="InterPro"/>
</dbReference>
<protein>
    <recommendedName>
        <fullName evidence="7">Cation-transporting P-type ATPase N-terminal domain-containing protein</fullName>
    </recommendedName>
</protein>
<dbReference type="GO" id="GO:0036376">
    <property type="term" value="P:sodium ion export across plasma membrane"/>
    <property type="evidence" value="ECO:0007669"/>
    <property type="project" value="TreeGrafter"/>
</dbReference>
<feature type="region of interest" description="Disordered" evidence="5">
    <location>
        <begin position="266"/>
        <end position="286"/>
    </location>
</feature>
<evidence type="ECO:0000256" key="4">
    <source>
        <dbReference type="ARBA" id="ARBA00022840"/>
    </source>
</evidence>
<feature type="region of interest" description="Disordered" evidence="5">
    <location>
        <begin position="1"/>
        <end position="81"/>
    </location>
</feature>
<keyword evidence="6" id="KW-1133">Transmembrane helix</keyword>
<dbReference type="Proteomes" id="UP001385951">
    <property type="component" value="Unassembled WGS sequence"/>
</dbReference>
<keyword evidence="9" id="KW-1185">Reference proteome</keyword>
<evidence type="ECO:0000256" key="3">
    <source>
        <dbReference type="ARBA" id="ARBA00022741"/>
    </source>
</evidence>
<dbReference type="EMBL" id="JASBNA010000009">
    <property type="protein sequence ID" value="KAK7688840.1"/>
    <property type="molecule type" value="Genomic_DNA"/>
</dbReference>
<dbReference type="Gene3D" id="1.20.1110.10">
    <property type="entry name" value="Calcium-transporting ATPase, transmembrane domain"/>
    <property type="match status" value="1"/>
</dbReference>
<dbReference type="InterPro" id="IPR004014">
    <property type="entry name" value="ATPase_P-typ_cation-transptr_N"/>
</dbReference>
<keyword evidence="6" id="KW-0812">Transmembrane</keyword>
<dbReference type="PANTHER" id="PTHR43294">
    <property type="entry name" value="SODIUM/POTASSIUM-TRANSPORTING ATPASE SUBUNIT ALPHA"/>
    <property type="match status" value="1"/>
</dbReference>
<dbReference type="InterPro" id="IPR001757">
    <property type="entry name" value="P_typ_ATPase"/>
</dbReference>
<dbReference type="InterPro" id="IPR008250">
    <property type="entry name" value="ATPase_P-typ_transduc_dom_A_sf"/>
</dbReference>
<sequence>MDSAPAKSPHVSPTPDEEIQATRAVVFPDEQGEIHEEKLHHLRPKGVEMKREMTKEDKELAAAGYEHLDEEKHKGKDGDKADLENVDIYEHSLSFTELGAALETSPDTKDPAQSPGLTNDEAKARLARDGQNVLTPPKKKSALQKYMDCLMTMFNILLIIAGILEYVLLGIDFKNNFANTYLGGILIAVAFLNAFIEFYQLQKSEAILASFLAMIPPSCHAVRDGALVSIPAADLVKGDIVLIRSGDKTPADLIIFASTDLKVDNSSLTGESEPQERFPLPDGSKSRPVEAENLVFNSTLVVNGEGWGVVVRTGDHTLIGQIANLTGGESGNKSPLSIEIGQFVMMVSAIAILFAVVFFVVGITTAYKGKGAQTVTFAVSILVAFVPEGLPSVVTLLLSIAAKRMAAQNVLVKDLQGVETLGSVCPQ</sequence>
<feature type="domain" description="Cation-transporting P-type ATPase N-terminal" evidence="7">
    <location>
        <begin position="89"/>
        <end position="170"/>
    </location>
</feature>
<proteinExistence type="predicted"/>
<feature type="transmembrane region" description="Helical" evidence="6">
    <location>
        <begin position="375"/>
        <end position="398"/>
    </location>
</feature>
<dbReference type="GO" id="GO:0005524">
    <property type="term" value="F:ATP binding"/>
    <property type="evidence" value="ECO:0007669"/>
    <property type="project" value="UniProtKB-KW"/>
</dbReference>
<evidence type="ECO:0000256" key="5">
    <source>
        <dbReference type="SAM" id="MobiDB-lite"/>
    </source>
</evidence>
<dbReference type="SUPFAM" id="SSF81665">
    <property type="entry name" value="Calcium ATPase, transmembrane domain M"/>
    <property type="match status" value="1"/>
</dbReference>
<dbReference type="PANTHER" id="PTHR43294:SF21">
    <property type="entry name" value="CATION TRANSPORTING ATPASE"/>
    <property type="match status" value="1"/>
</dbReference>
<feature type="transmembrane region" description="Helical" evidence="6">
    <location>
        <begin position="149"/>
        <end position="169"/>
    </location>
</feature>
<gene>
    <name evidence="8" type="ORF">QCA50_007529</name>
</gene>
<dbReference type="Gene3D" id="2.70.150.10">
    <property type="entry name" value="Calcium-transporting ATPase, cytoplasmic transduction domain A"/>
    <property type="match status" value="1"/>
</dbReference>
<dbReference type="GO" id="GO:1990573">
    <property type="term" value="P:potassium ion import across plasma membrane"/>
    <property type="evidence" value="ECO:0007669"/>
    <property type="project" value="TreeGrafter"/>
</dbReference>
<dbReference type="GO" id="GO:0030007">
    <property type="term" value="P:intracellular potassium ion homeostasis"/>
    <property type="evidence" value="ECO:0007669"/>
    <property type="project" value="TreeGrafter"/>
</dbReference>
<keyword evidence="2" id="KW-1003">Cell membrane</keyword>
<evidence type="ECO:0000313" key="9">
    <source>
        <dbReference type="Proteomes" id="UP001385951"/>
    </source>
</evidence>
<dbReference type="GO" id="GO:1902600">
    <property type="term" value="P:proton transmembrane transport"/>
    <property type="evidence" value="ECO:0007669"/>
    <property type="project" value="TreeGrafter"/>
</dbReference>
<feature type="transmembrane region" description="Helical" evidence="6">
    <location>
        <begin position="343"/>
        <end position="363"/>
    </location>
</feature>
<evidence type="ECO:0000259" key="7">
    <source>
        <dbReference type="SMART" id="SM00831"/>
    </source>
</evidence>
<reference evidence="8 9" key="1">
    <citation type="submission" date="2022-09" db="EMBL/GenBank/DDBJ databases">
        <authorList>
            <person name="Palmer J.M."/>
        </authorList>
    </citation>
    <scope>NUCLEOTIDE SEQUENCE [LARGE SCALE GENOMIC DNA]</scope>
    <source>
        <strain evidence="8 9">DSM 7382</strain>
    </source>
</reference>
<dbReference type="GO" id="GO:0006883">
    <property type="term" value="P:intracellular sodium ion homeostasis"/>
    <property type="evidence" value="ECO:0007669"/>
    <property type="project" value="TreeGrafter"/>
</dbReference>
<dbReference type="SUPFAM" id="SSF81653">
    <property type="entry name" value="Calcium ATPase, transduction domain A"/>
    <property type="match status" value="1"/>
</dbReference>
<feature type="transmembrane region" description="Helical" evidence="6">
    <location>
        <begin position="181"/>
        <end position="199"/>
    </location>
</feature>
<dbReference type="GO" id="GO:0005886">
    <property type="term" value="C:plasma membrane"/>
    <property type="evidence" value="ECO:0007669"/>
    <property type="project" value="UniProtKB-SubCell"/>
</dbReference>